<name>F6ESZ0_SPHCR</name>
<accession>F6ESZ0</accession>
<evidence type="ECO:0000313" key="3">
    <source>
        <dbReference type="Proteomes" id="UP000007150"/>
    </source>
</evidence>
<dbReference type="HOGENOM" id="CLU_2262028_0_0_5"/>
<protein>
    <submittedName>
        <fullName evidence="2">Uncharacterized protein</fullName>
    </submittedName>
</protein>
<keyword evidence="1" id="KW-0732">Signal</keyword>
<dbReference type="KEGG" id="sch:Sphch_1767"/>
<feature type="chain" id="PRO_5003333776" evidence="1">
    <location>
        <begin position="26"/>
        <end position="94"/>
    </location>
</feature>
<dbReference type="Proteomes" id="UP000007150">
    <property type="component" value="Chromosome 1"/>
</dbReference>
<organism evidence="2 3">
    <name type="scientific">Sphingobium chlorophenolicum L-1</name>
    <dbReference type="NCBI Taxonomy" id="690566"/>
    <lineage>
        <taxon>Bacteria</taxon>
        <taxon>Pseudomonadati</taxon>
        <taxon>Pseudomonadota</taxon>
        <taxon>Alphaproteobacteria</taxon>
        <taxon>Sphingomonadales</taxon>
        <taxon>Sphingomonadaceae</taxon>
        <taxon>Sphingobium</taxon>
    </lineage>
</organism>
<evidence type="ECO:0000313" key="2">
    <source>
        <dbReference type="EMBL" id="AEG49453.1"/>
    </source>
</evidence>
<sequence length="94" mass="11717" precursor="true">MNILWKGAAVLGLTVAAMSAAPAQAQYYGGYGYRDGYRGDWDRRWDGRRDWRHDDRRDWRGDRRYWRGHYRQRCWTEWRYNHYRDRRVKVRVCN</sequence>
<dbReference type="AlphaFoldDB" id="F6ESZ0"/>
<proteinExistence type="predicted"/>
<dbReference type="RefSeq" id="WP_013847712.1">
    <property type="nucleotide sequence ID" value="NC_015593.1"/>
</dbReference>
<reference evidence="2 3" key="1">
    <citation type="submission" date="2011-05" db="EMBL/GenBank/DDBJ databases">
        <title>Complete sequence of chromosome 1 of Sphingobium chlorophenolicum L-1.</title>
        <authorList>
            <consortium name="US DOE Joint Genome Institute"/>
            <person name="Lucas S."/>
            <person name="Han J."/>
            <person name="Lapidus A."/>
            <person name="Cheng J.-F."/>
            <person name="Goodwin L."/>
            <person name="Pitluck S."/>
            <person name="Peters L."/>
            <person name="Daligault H."/>
            <person name="Han C."/>
            <person name="Tapia R."/>
            <person name="Land M."/>
            <person name="Hauser L."/>
            <person name="Kyrpides N."/>
            <person name="Ivanova N."/>
            <person name="Pagani I."/>
            <person name="Turner P."/>
            <person name="Copley S."/>
            <person name="Woyke T."/>
        </authorList>
    </citation>
    <scope>NUCLEOTIDE SEQUENCE [LARGE SCALE GENOMIC DNA]</scope>
    <source>
        <strain evidence="2 3">L-1</strain>
    </source>
</reference>
<keyword evidence="3" id="KW-1185">Reference proteome</keyword>
<evidence type="ECO:0000256" key="1">
    <source>
        <dbReference type="SAM" id="SignalP"/>
    </source>
</evidence>
<dbReference type="EMBL" id="CP002798">
    <property type="protein sequence ID" value="AEG49453.1"/>
    <property type="molecule type" value="Genomic_DNA"/>
</dbReference>
<gene>
    <name evidence="2" type="ORF">Sphch_1767</name>
</gene>
<dbReference type="STRING" id="690566.Sphch_1767"/>
<feature type="signal peptide" evidence="1">
    <location>
        <begin position="1"/>
        <end position="25"/>
    </location>
</feature>